<accession>X0Y589</accession>
<reference evidence="1" key="1">
    <citation type="journal article" date="2014" name="Front. Microbiol.">
        <title>High frequency of phylogenetically diverse reductive dehalogenase-homologous genes in deep subseafloor sedimentary metagenomes.</title>
        <authorList>
            <person name="Kawai M."/>
            <person name="Futagami T."/>
            <person name="Toyoda A."/>
            <person name="Takaki Y."/>
            <person name="Nishi S."/>
            <person name="Hori S."/>
            <person name="Arai W."/>
            <person name="Tsubouchi T."/>
            <person name="Morono Y."/>
            <person name="Uchiyama I."/>
            <person name="Ito T."/>
            <person name="Fujiyama A."/>
            <person name="Inagaki F."/>
            <person name="Takami H."/>
        </authorList>
    </citation>
    <scope>NUCLEOTIDE SEQUENCE</scope>
    <source>
        <strain evidence="1">Expedition CK06-06</strain>
    </source>
</reference>
<dbReference type="AlphaFoldDB" id="X0Y589"/>
<evidence type="ECO:0008006" key="2">
    <source>
        <dbReference type="Google" id="ProtNLM"/>
    </source>
</evidence>
<name>X0Y589_9ZZZZ</name>
<sequence length="197" mass="22308">YGITFPNVIDASDAAVEVYREDYGGGGVPLNCIIGRDGKVVDAWYGYRERDPKLVQALIKTGGELAEAVRQAHGPWFAQSTKEVAAKAELLFQALRAADYDRGASDPDRFMAGVEYAVERNYPGWVRWVCKKFKANPITEVRLGEVFPDSDGKFVVPFELRLKDGEILKGDLPFRWRSDEREWRGVRGLDWHLQDPE</sequence>
<dbReference type="Gene3D" id="3.40.30.10">
    <property type="entry name" value="Glutaredoxin"/>
    <property type="match status" value="1"/>
</dbReference>
<comment type="caution">
    <text evidence="1">The sequence shown here is derived from an EMBL/GenBank/DDBJ whole genome shotgun (WGS) entry which is preliminary data.</text>
</comment>
<organism evidence="1">
    <name type="scientific">marine sediment metagenome</name>
    <dbReference type="NCBI Taxonomy" id="412755"/>
    <lineage>
        <taxon>unclassified sequences</taxon>
        <taxon>metagenomes</taxon>
        <taxon>ecological metagenomes</taxon>
    </lineage>
</organism>
<proteinExistence type="predicted"/>
<evidence type="ECO:0000313" key="1">
    <source>
        <dbReference type="EMBL" id="GAG51114.1"/>
    </source>
</evidence>
<feature type="non-terminal residue" evidence="1">
    <location>
        <position position="1"/>
    </location>
</feature>
<protein>
    <recommendedName>
        <fullName evidence="2">Alkyl hydroperoxide reductase subunit C/ Thiol specific antioxidant domain-containing protein</fullName>
    </recommendedName>
</protein>
<dbReference type="EMBL" id="BARS01050747">
    <property type="protein sequence ID" value="GAG51114.1"/>
    <property type="molecule type" value="Genomic_DNA"/>
</dbReference>
<gene>
    <name evidence="1" type="ORF">S01H1_75703</name>
</gene>